<dbReference type="InterPro" id="IPR001357">
    <property type="entry name" value="BRCT_dom"/>
</dbReference>
<evidence type="ECO:0000259" key="5">
    <source>
        <dbReference type="PROSITE" id="PS50172"/>
    </source>
</evidence>
<evidence type="ECO:0000313" key="6">
    <source>
        <dbReference type="EMBL" id="KAL0480417.1"/>
    </source>
</evidence>
<dbReference type="Pfam" id="PF16770">
    <property type="entry name" value="RTT107_BRCT_5"/>
    <property type="match status" value="1"/>
</dbReference>
<accession>A0AAW2YTF5</accession>
<proteinExistence type="predicted"/>
<dbReference type="Proteomes" id="UP001431209">
    <property type="component" value="Unassembled WGS sequence"/>
</dbReference>
<dbReference type="EMBL" id="JAOPGA020000657">
    <property type="protein sequence ID" value="KAL0480417.1"/>
    <property type="molecule type" value="Genomic_DNA"/>
</dbReference>
<feature type="domain" description="BRCT" evidence="5">
    <location>
        <begin position="239"/>
        <end position="330"/>
    </location>
</feature>
<dbReference type="CDD" id="cd18432">
    <property type="entry name" value="BRCT_PAXIP1_rpt6_like"/>
    <property type="match status" value="1"/>
</dbReference>
<sequence length="451" mass="50311">MNESIIHENTSNNISTNSNAMEPPITSPNVNSPTMATNQQQHVTSPQITSKSPQEEEINPQKTNTSSSSNISDSLEIQADDEIDANPIVNYNTPSDSEIIEETQVIQSTPAPQQPPTRIDTTTSSKQNTMEPQKKKRKLSKKSSTPPPSSPIQDVSSSTQPIEEERDDTSPRRTKRSIKKTPKALASTSTSPVKNSSKSSSSSSGGSSVVGGKRRRSSQKIKDEETESDEDQEHVSNGHPYVLFTGTAVTSAQKSIINKLGGRLVSTDATHDHIVELFRKNVITHLVVDKIRRTFKFLCAVSTCPHIVNENWIKDSGKLKKWADESKYVLHDPEAEKKFVMSLPVTMKRRREMKMKNQHLFDDFSFFMTPNVMPPLEEMKAIIECSGGKILKTLSSINPKVIIVTCEKDKKYCVDKILPKSSLECFYSNEIVLSSVMHYQVDVSKNKMKIK</sequence>
<protein>
    <recommendedName>
        <fullName evidence="5">BRCT domain-containing protein</fullName>
    </recommendedName>
</protein>
<dbReference type="PANTHER" id="PTHR23196">
    <property type="entry name" value="PAX TRANSCRIPTION ACTIVATION DOMAIN INTERACTING PROTEIN"/>
    <property type="match status" value="1"/>
</dbReference>
<dbReference type="InterPro" id="IPR036420">
    <property type="entry name" value="BRCT_dom_sf"/>
</dbReference>
<feature type="region of interest" description="Disordered" evidence="4">
    <location>
        <begin position="1"/>
        <end position="238"/>
    </location>
</feature>
<gene>
    <name evidence="6" type="ORF">AKO1_011054</name>
</gene>
<feature type="compositionally biased region" description="Low complexity" evidence="4">
    <location>
        <begin position="187"/>
        <end position="211"/>
    </location>
</feature>
<comment type="caution">
    <text evidence="6">The sequence shown here is derived from an EMBL/GenBank/DDBJ whole genome shotgun (WGS) entry which is preliminary data.</text>
</comment>
<dbReference type="PROSITE" id="PS50172">
    <property type="entry name" value="BRCT"/>
    <property type="match status" value="1"/>
</dbReference>
<keyword evidence="7" id="KW-1185">Reference proteome</keyword>
<evidence type="ECO:0000313" key="7">
    <source>
        <dbReference type="Proteomes" id="UP001431209"/>
    </source>
</evidence>
<keyword evidence="3" id="KW-0539">Nucleus</keyword>
<dbReference type="GO" id="GO:0006974">
    <property type="term" value="P:DNA damage response"/>
    <property type="evidence" value="ECO:0007669"/>
    <property type="project" value="UniProtKB-KW"/>
</dbReference>
<feature type="compositionally biased region" description="Polar residues" evidence="4">
    <location>
        <begin position="152"/>
        <end position="161"/>
    </location>
</feature>
<dbReference type="PANTHER" id="PTHR23196:SF1">
    <property type="entry name" value="PAX-INTERACTING PROTEIN 1"/>
    <property type="match status" value="1"/>
</dbReference>
<evidence type="ECO:0000256" key="2">
    <source>
        <dbReference type="ARBA" id="ARBA00022763"/>
    </source>
</evidence>
<name>A0AAW2YTF5_9EUKA</name>
<comment type="subcellular location">
    <subcellularLocation>
        <location evidence="1">Nucleus</location>
    </subcellularLocation>
</comment>
<dbReference type="GO" id="GO:0005634">
    <property type="term" value="C:nucleus"/>
    <property type="evidence" value="ECO:0007669"/>
    <property type="project" value="UniProtKB-SubCell"/>
</dbReference>
<dbReference type="AlphaFoldDB" id="A0AAW2YTF5"/>
<feature type="compositionally biased region" description="Low complexity" evidence="4">
    <location>
        <begin position="63"/>
        <end position="74"/>
    </location>
</feature>
<evidence type="ECO:0000256" key="3">
    <source>
        <dbReference type="ARBA" id="ARBA00023242"/>
    </source>
</evidence>
<dbReference type="SUPFAM" id="SSF52113">
    <property type="entry name" value="BRCT domain"/>
    <property type="match status" value="1"/>
</dbReference>
<feature type="compositionally biased region" description="Polar residues" evidence="4">
    <location>
        <begin position="119"/>
        <end position="131"/>
    </location>
</feature>
<reference evidence="6 7" key="1">
    <citation type="submission" date="2024-03" db="EMBL/GenBank/DDBJ databases">
        <title>The Acrasis kona genome and developmental transcriptomes reveal deep origins of eukaryotic multicellular pathways.</title>
        <authorList>
            <person name="Sheikh S."/>
            <person name="Fu C.-J."/>
            <person name="Brown M.W."/>
            <person name="Baldauf S.L."/>
        </authorList>
    </citation>
    <scope>NUCLEOTIDE SEQUENCE [LARGE SCALE GENOMIC DNA]</scope>
    <source>
        <strain evidence="6 7">ATCC MYA-3509</strain>
    </source>
</reference>
<keyword evidence="2" id="KW-0227">DNA damage</keyword>
<dbReference type="InterPro" id="IPR051579">
    <property type="entry name" value="DDR_Transcriptional_Reg"/>
</dbReference>
<feature type="compositionally biased region" description="Polar residues" evidence="4">
    <location>
        <begin position="27"/>
        <end position="52"/>
    </location>
</feature>
<feature type="compositionally biased region" description="Low complexity" evidence="4">
    <location>
        <begin position="1"/>
        <end position="19"/>
    </location>
</feature>
<organism evidence="6 7">
    <name type="scientific">Acrasis kona</name>
    <dbReference type="NCBI Taxonomy" id="1008807"/>
    <lineage>
        <taxon>Eukaryota</taxon>
        <taxon>Discoba</taxon>
        <taxon>Heterolobosea</taxon>
        <taxon>Tetramitia</taxon>
        <taxon>Eutetramitia</taxon>
        <taxon>Acrasidae</taxon>
        <taxon>Acrasis</taxon>
    </lineage>
</organism>
<dbReference type="Pfam" id="PF16589">
    <property type="entry name" value="BRCT_2"/>
    <property type="match status" value="1"/>
</dbReference>
<dbReference type="Gene3D" id="3.40.50.10190">
    <property type="entry name" value="BRCT domain"/>
    <property type="match status" value="2"/>
</dbReference>
<evidence type="ECO:0000256" key="1">
    <source>
        <dbReference type="ARBA" id="ARBA00004123"/>
    </source>
</evidence>
<evidence type="ECO:0000256" key="4">
    <source>
        <dbReference type="SAM" id="MobiDB-lite"/>
    </source>
</evidence>
<feature type="compositionally biased region" description="Basic residues" evidence="4">
    <location>
        <begin position="172"/>
        <end position="182"/>
    </location>
</feature>